<reference evidence="1 2" key="1">
    <citation type="submission" date="2017-05" db="EMBL/GenBank/DDBJ databases">
        <authorList>
            <person name="Varghese N."/>
            <person name="Submissions S."/>
        </authorList>
    </citation>
    <scope>NUCLEOTIDE SEQUENCE [LARGE SCALE GENOMIC DNA]</scope>
    <source>
        <strain evidence="1 2">SM16</strain>
    </source>
</reference>
<sequence length="32" mass="3529">MMTPRANAEAIKAAGIFQRFYVSTGIGHEFLT</sequence>
<comment type="caution">
    <text evidence="1">The sequence shown here is derived from an EMBL/GenBank/DDBJ whole genome shotgun (WGS) entry which is preliminary data.</text>
</comment>
<gene>
    <name evidence="1" type="ORF">SAMN06296065_101458</name>
</gene>
<keyword evidence="2" id="KW-1185">Reference proteome</keyword>
<dbReference type="EMBL" id="FXUI01000001">
    <property type="protein sequence ID" value="SMP53674.1"/>
    <property type="molecule type" value="Genomic_DNA"/>
</dbReference>
<protein>
    <submittedName>
        <fullName evidence="1">Uncharacterized protein</fullName>
    </submittedName>
</protein>
<organism evidence="1 2">
    <name type="scientific">Novosphingobium panipatense</name>
    <dbReference type="NCBI Taxonomy" id="428991"/>
    <lineage>
        <taxon>Bacteria</taxon>
        <taxon>Pseudomonadati</taxon>
        <taxon>Pseudomonadota</taxon>
        <taxon>Alphaproteobacteria</taxon>
        <taxon>Sphingomonadales</taxon>
        <taxon>Sphingomonadaceae</taxon>
        <taxon>Novosphingobium</taxon>
    </lineage>
</organism>
<name>A0ABY1PZB7_9SPHN</name>
<evidence type="ECO:0000313" key="2">
    <source>
        <dbReference type="Proteomes" id="UP001157910"/>
    </source>
</evidence>
<dbReference type="Proteomes" id="UP001157910">
    <property type="component" value="Unassembled WGS sequence"/>
</dbReference>
<evidence type="ECO:0000313" key="1">
    <source>
        <dbReference type="EMBL" id="SMP53674.1"/>
    </source>
</evidence>
<proteinExistence type="predicted"/>
<accession>A0ABY1PZB7</accession>